<name>A9V235_MONBE</name>
<dbReference type="InParanoid" id="A9V235"/>
<dbReference type="RefSeq" id="XP_001746905.1">
    <property type="nucleotide sequence ID" value="XM_001746853.1"/>
</dbReference>
<protein>
    <recommendedName>
        <fullName evidence="3">NFACT RNA-binding domain-containing protein</fullName>
    </recommendedName>
</protein>
<feature type="compositionally biased region" description="Basic and acidic residues" evidence="2">
    <location>
        <begin position="131"/>
        <end position="166"/>
    </location>
</feature>
<dbReference type="InterPro" id="IPR008532">
    <property type="entry name" value="NFACT_RNA-bd"/>
</dbReference>
<dbReference type="KEGG" id="mbr:MONBRDRAFT_26344"/>
<comment type="similarity">
    <text evidence="1">Belongs to the CCDC25 family.</text>
</comment>
<feature type="region of interest" description="Disordered" evidence="2">
    <location>
        <begin position="250"/>
        <end position="288"/>
    </location>
</feature>
<dbReference type="PANTHER" id="PTHR13049:SF2">
    <property type="entry name" value="COILED-COIL DOMAIN-CONTAINING PROTEIN 25"/>
    <property type="match status" value="1"/>
</dbReference>
<dbReference type="EMBL" id="CH991555">
    <property type="protein sequence ID" value="EDQ88312.1"/>
    <property type="molecule type" value="Genomic_DNA"/>
</dbReference>
<dbReference type="FunCoup" id="A9V235">
    <property type="interactions" value="1379"/>
</dbReference>
<feature type="compositionally biased region" description="Gly residues" evidence="2">
    <location>
        <begin position="267"/>
        <end position="288"/>
    </location>
</feature>
<gene>
    <name evidence="4" type="ORF">MONBRDRAFT_26344</name>
</gene>
<dbReference type="InterPro" id="IPR039730">
    <property type="entry name" value="Jlp2/Ccd25"/>
</dbReference>
<dbReference type="eggNOG" id="KOG3272">
    <property type="taxonomic scope" value="Eukaryota"/>
</dbReference>
<dbReference type="OMA" id="KTKVEWF"/>
<proteinExistence type="inferred from homology"/>
<dbReference type="Pfam" id="PF05670">
    <property type="entry name" value="NFACT-R_1"/>
    <property type="match status" value="1"/>
</dbReference>
<keyword evidence="5" id="KW-1185">Reference proteome</keyword>
<accession>A9V235</accession>
<dbReference type="Proteomes" id="UP000001357">
    <property type="component" value="Unassembled WGS sequence"/>
</dbReference>
<evidence type="ECO:0000313" key="4">
    <source>
        <dbReference type="EMBL" id="EDQ88312.1"/>
    </source>
</evidence>
<organism evidence="4 5">
    <name type="scientific">Monosiga brevicollis</name>
    <name type="common">Choanoflagellate</name>
    <dbReference type="NCBI Taxonomy" id="81824"/>
    <lineage>
        <taxon>Eukaryota</taxon>
        <taxon>Choanoflagellata</taxon>
        <taxon>Craspedida</taxon>
        <taxon>Salpingoecidae</taxon>
        <taxon>Monosiga</taxon>
    </lineage>
</organism>
<dbReference type="GeneID" id="5892194"/>
<evidence type="ECO:0000256" key="1">
    <source>
        <dbReference type="ARBA" id="ARBA00008998"/>
    </source>
</evidence>
<evidence type="ECO:0000256" key="2">
    <source>
        <dbReference type="SAM" id="MobiDB-lite"/>
    </source>
</evidence>
<dbReference type="PANTHER" id="PTHR13049">
    <property type="entry name" value="DUF814-RELATED"/>
    <property type="match status" value="1"/>
</dbReference>
<dbReference type="AlphaFoldDB" id="A9V235"/>
<dbReference type="STRING" id="81824.A9V235"/>
<reference evidence="4 5" key="1">
    <citation type="journal article" date="2008" name="Nature">
        <title>The genome of the choanoflagellate Monosiga brevicollis and the origin of metazoans.</title>
        <authorList>
            <consortium name="JGI Sequencing"/>
            <person name="King N."/>
            <person name="Westbrook M.J."/>
            <person name="Young S.L."/>
            <person name="Kuo A."/>
            <person name="Abedin M."/>
            <person name="Chapman J."/>
            <person name="Fairclough S."/>
            <person name="Hellsten U."/>
            <person name="Isogai Y."/>
            <person name="Letunic I."/>
            <person name="Marr M."/>
            <person name="Pincus D."/>
            <person name="Putnam N."/>
            <person name="Rokas A."/>
            <person name="Wright K.J."/>
            <person name="Zuzow R."/>
            <person name="Dirks W."/>
            <person name="Good M."/>
            <person name="Goodstein D."/>
            <person name="Lemons D."/>
            <person name="Li W."/>
            <person name="Lyons J.B."/>
            <person name="Morris A."/>
            <person name="Nichols S."/>
            <person name="Richter D.J."/>
            <person name="Salamov A."/>
            <person name="Bork P."/>
            <person name="Lim W.A."/>
            <person name="Manning G."/>
            <person name="Miller W.T."/>
            <person name="McGinnis W."/>
            <person name="Shapiro H."/>
            <person name="Tjian R."/>
            <person name="Grigoriev I.V."/>
            <person name="Rokhsar D."/>
        </authorList>
    </citation>
    <scope>NUCLEOTIDE SEQUENCE [LARGE SCALE GENOMIC DNA]</scope>
    <source>
        <strain evidence="5">MX1 / ATCC 50154</strain>
    </source>
</reference>
<feature type="region of interest" description="Disordered" evidence="2">
    <location>
        <begin position="131"/>
        <end position="168"/>
    </location>
</feature>
<evidence type="ECO:0000313" key="5">
    <source>
        <dbReference type="Proteomes" id="UP000001357"/>
    </source>
</evidence>
<feature type="non-terminal residue" evidence="4">
    <location>
        <position position="288"/>
    </location>
</feature>
<sequence length="288" mass="33047">MGKDKVENEDLISYGWSDDLWFHVDKLSSAHVYVRLPEGTIKGWKDLPEELIYQCCQLVKANSIEGNKKNNVSVVYTPWSNLKKTSDMAVGQVGFHNNREVKKFLVEKRENAVINAFKKTMDERYPDLRAEQAARQQRDVRRQKGREAAQRAREADEKAERERMKELQSYSSLMKDDKMSTNKDQTVSVEDYEDDFMCCDQNRLQIFVCKVVSFYTQKPSFNLYHIPLVTHKSHLTTLYMSQIKPKTNTHTDVMGDYGRYDDDRRGGSSGGYGGSYSSGGYGGSSYGS</sequence>
<feature type="domain" description="NFACT RNA-binding" evidence="3">
    <location>
        <begin position="1"/>
        <end position="97"/>
    </location>
</feature>
<evidence type="ECO:0000259" key="3">
    <source>
        <dbReference type="Pfam" id="PF05670"/>
    </source>
</evidence>